<accession>A0A0E0BYB2</accession>
<reference evidence="1" key="2">
    <citation type="submission" date="2018-05" db="EMBL/GenBank/DDBJ databases">
        <title>OmerRS3 (Oryza meridionalis Reference Sequence Version 3).</title>
        <authorList>
            <person name="Zhang J."/>
            <person name="Kudrna D."/>
            <person name="Lee S."/>
            <person name="Talag J."/>
            <person name="Welchert J."/>
            <person name="Wing R.A."/>
        </authorList>
    </citation>
    <scope>NUCLEOTIDE SEQUENCE [LARGE SCALE GENOMIC DNA]</scope>
    <source>
        <strain evidence="1">cv. OR44</strain>
    </source>
</reference>
<dbReference type="Gramene" id="OMERI01G05650.1">
    <property type="protein sequence ID" value="OMERI01G05650.1"/>
    <property type="gene ID" value="OMERI01G05650"/>
</dbReference>
<dbReference type="AlphaFoldDB" id="A0A0E0BYB2"/>
<organism evidence="1">
    <name type="scientific">Oryza meridionalis</name>
    <dbReference type="NCBI Taxonomy" id="40149"/>
    <lineage>
        <taxon>Eukaryota</taxon>
        <taxon>Viridiplantae</taxon>
        <taxon>Streptophyta</taxon>
        <taxon>Embryophyta</taxon>
        <taxon>Tracheophyta</taxon>
        <taxon>Spermatophyta</taxon>
        <taxon>Magnoliopsida</taxon>
        <taxon>Liliopsida</taxon>
        <taxon>Poales</taxon>
        <taxon>Poaceae</taxon>
        <taxon>BOP clade</taxon>
        <taxon>Oryzoideae</taxon>
        <taxon>Oryzeae</taxon>
        <taxon>Oryzinae</taxon>
        <taxon>Oryza</taxon>
    </lineage>
</organism>
<dbReference type="Proteomes" id="UP000008021">
    <property type="component" value="Chromosome 1"/>
</dbReference>
<name>A0A0E0BYB2_9ORYZ</name>
<protein>
    <submittedName>
        <fullName evidence="1">Uncharacterized protein</fullName>
    </submittedName>
</protein>
<keyword evidence="2" id="KW-1185">Reference proteome</keyword>
<dbReference type="HOGENOM" id="CLU_1743408_0_0_1"/>
<evidence type="ECO:0000313" key="1">
    <source>
        <dbReference type="EnsemblPlants" id="OMERI01G05650.1"/>
    </source>
</evidence>
<sequence length="150" mass="16474">MLRLAPVGLCEDGQFLVGFAANAMRETAHSEPPVWPEPRAHGLGARLRRALDSSLCEVEQDKMLVLITAPASSEACKKRQARINFAIVRAVLASIHCSEMKKTHGWQCLKDDFLALVVQLFTAVSTTTKIPESALYNPLVLCSTPFLILN</sequence>
<reference evidence="1" key="1">
    <citation type="submission" date="2015-04" db="UniProtKB">
        <authorList>
            <consortium name="EnsemblPlants"/>
        </authorList>
    </citation>
    <scope>IDENTIFICATION</scope>
</reference>
<dbReference type="EnsemblPlants" id="OMERI01G05650.1">
    <property type="protein sequence ID" value="OMERI01G05650.1"/>
    <property type="gene ID" value="OMERI01G05650"/>
</dbReference>
<proteinExistence type="predicted"/>
<evidence type="ECO:0000313" key="2">
    <source>
        <dbReference type="Proteomes" id="UP000008021"/>
    </source>
</evidence>